<dbReference type="EMBL" id="QTUC01000001">
    <property type="protein sequence ID" value="REF35309.1"/>
    <property type="molecule type" value="Genomic_DNA"/>
</dbReference>
<evidence type="ECO:0000313" key="5">
    <source>
        <dbReference type="Proteomes" id="UP000256485"/>
    </source>
</evidence>
<accession>A0A3D9V1I1</accession>
<evidence type="ECO:0000256" key="2">
    <source>
        <dbReference type="ARBA" id="ARBA00022679"/>
    </source>
</evidence>
<dbReference type="Gene3D" id="3.40.50.300">
    <property type="entry name" value="P-loop containing nucleotide triphosphate hydrolases"/>
    <property type="match status" value="1"/>
</dbReference>
<dbReference type="OrthoDB" id="3399180at2"/>
<dbReference type="GO" id="GO:0008146">
    <property type="term" value="F:sulfotransferase activity"/>
    <property type="evidence" value="ECO:0007669"/>
    <property type="project" value="InterPro"/>
</dbReference>
<dbReference type="SUPFAM" id="SSF52540">
    <property type="entry name" value="P-loop containing nucleoside triphosphate hydrolases"/>
    <property type="match status" value="1"/>
</dbReference>
<proteinExistence type="inferred from homology"/>
<dbReference type="RefSeq" id="WP_115849120.1">
    <property type="nucleotide sequence ID" value="NZ_QTUC01000001.1"/>
</dbReference>
<dbReference type="Pfam" id="PF00685">
    <property type="entry name" value="Sulfotransfer_1"/>
    <property type="match status" value="1"/>
</dbReference>
<evidence type="ECO:0000313" key="4">
    <source>
        <dbReference type="EMBL" id="REF35309.1"/>
    </source>
</evidence>
<dbReference type="PANTHER" id="PTHR11783">
    <property type="entry name" value="SULFOTRANSFERASE SULT"/>
    <property type="match status" value="1"/>
</dbReference>
<dbReference type="InterPro" id="IPR000863">
    <property type="entry name" value="Sulfotransferase_dom"/>
</dbReference>
<name>A0A3D9V1I1_THECX</name>
<organism evidence="4 5">
    <name type="scientific">Thermasporomyces composti</name>
    <dbReference type="NCBI Taxonomy" id="696763"/>
    <lineage>
        <taxon>Bacteria</taxon>
        <taxon>Bacillati</taxon>
        <taxon>Actinomycetota</taxon>
        <taxon>Actinomycetes</taxon>
        <taxon>Propionibacteriales</taxon>
        <taxon>Nocardioidaceae</taxon>
        <taxon>Thermasporomyces</taxon>
    </lineage>
</organism>
<feature type="domain" description="Sulfotransferase" evidence="3">
    <location>
        <begin position="26"/>
        <end position="279"/>
    </location>
</feature>
<keyword evidence="2 4" id="KW-0808">Transferase</keyword>
<dbReference type="AlphaFoldDB" id="A0A3D9V1I1"/>
<dbReference type="InterPro" id="IPR027417">
    <property type="entry name" value="P-loop_NTPase"/>
</dbReference>
<keyword evidence="5" id="KW-1185">Reference proteome</keyword>
<protein>
    <submittedName>
        <fullName evidence="4">Sulfotransferase domain-containing protein</fullName>
    </submittedName>
</protein>
<reference evidence="4 5" key="1">
    <citation type="submission" date="2018-08" db="EMBL/GenBank/DDBJ databases">
        <title>Sequencing the genomes of 1000 actinobacteria strains.</title>
        <authorList>
            <person name="Klenk H.-P."/>
        </authorList>
    </citation>
    <scope>NUCLEOTIDE SEQUENCE [LARGE SCALE GENOMIC DNA]</scope>
    <source>
        <strain evidence="4 5">DSM 22891</strain>
    </source>
</reference>
<sequence length="307" mass="35109">MLQPPVRYRSSEEDSARWLGFPFRPGDIVISTRSKSGTTWMQMICALLVFQTPALPAPLAELSPWLDWLVVPRDEVVARLEAQRHRRFIKTHTPLDGIPIDPRVTYIVVARHPLDMAVSLYHQGGNLDRERIRQLTGDPAPERPTRPRPQLHDWLLRWIDDDADPRESMDSLPGVMWHLSDAWARRTSPNVLLVHYDDLVTDLEGEMRRIAARLGVDVPEARWPDLVRAATFDHMRANADQLAPDPVGVLKDRRAFFRRGSSGAGREVLSAEELAHYQRRTARMAPSDLLSWLHRDRGTAATAARRR</sequence>
<dbReference type="Proteomes" id="UP000256485">
    <property type="component" value="Unassembled WGS sequence"/>
</dbReference>
<gene>
    <name evidence="4" type="ORF">DFJ64_0685</name>
</gene>
<evidence type="ECO:0000259" key="3">
    <source>
        <dbReference type="Pfam" id="PF00685"/>
    </source>
</evidence>
<comment type="similarity">
    <text evidence="1">Belongs to the sulfotransferase 1 family.</text>
</comment>
<comment type="caution">
    <text evidence="4">The sequence shown here is derived from an EMBL/GenBank/DDBJ whole genome shotgun (WGS) entry which is preliminary data.</text>
</comment>
<evidence type="ECO:0000256" key="1">
    <source>
        <dbReference type="ARBA" id="ARBA00005771"/>
    </source>
</evidence>